<keyword evidence="2" id="KW-0812">Transmembrane</keyword>
<dbReference type="AlphaFoldDB" id="A0A8H5M9X7"/>
<keyword evidence="2" id="KW-0472">Membrane</keyword>
<dbReference type="EMBL" id="JAACJP010000003">
    <property type="protein sequence ID" value="KAF5385911.1"/>
    <property type="molecule type" value="Genomic_DNA"/>
</dbReference>
<feature type="region of interest" description="Disordered" evidence="1">
    <location>
        <begin position="425"/>
        <end position="449"/>
    </location>
</feature>
<feature type="compositionally biased region" description="Low complexity" evidence="1">
    <location>
        <begin position="822"/>
        <end position="851"/>
    </location>
</feature>
<evidence type="ECO:0000256" key="2">
    <source>
        <dbReference type="SAM" id="Phobius"/>
    </source>
</evidence>
<name>A0A8H5M9X7_9AGAR</name>
<feature type="compositionally biased region" description="Polar residues" evidence="1">
    <location>
        <begin position="798"/>
        <end position="811"/>
    </location>
</feature>
<keyword evidence="2" id="KW-1133">Transmembrane helix</keyword>
<feature type="compositionally biased region" description="Basic residues" evidence="1">
    <location>
        <begin position="429"/>
        <end position="443"/>
    </location>
</feature>
<gene>
    <name evidence="3" type="ORF">D9615_002628</name>
</gene>
<feature type="region of interest" description="Disordered" evidence="1">
    <location>
        <begin position="689"/>
        <end position="949"/>
    </location>
</feature>
<dbReference type="Proteomes" id="UP000565441">
    <property type="component" value="Unassembled WGS sequence"/>
</dbReference>
<feature type="compositionally biased region" description="Low complexity" evidence="1">
    <location>
        <begin position="784"/>
        <end position="797"/>
    </location>
</feature>
<dbReference type="OrthoDB" id="2576334at2759"/>
<feature type="compositionally biased region" description="Low complexity" evidence="1">
    <location>
        <begin position="581"/>
        <end position="596"/>
    </location>
</feature>
<dbReference type="Gene3D" id="2.60.120.260">
    <property type="entry name" value="Galactose-binding domain-like"/>
    <property type="match status" value="1"/>
</dbReference>
<accession>A0A8H5M9X7</accession>
<keyword evidence="4" id="KW-1185">Reference proteome</keyword>
<feature type="compositionally biased region" description="Low complexity" evidence="1">
    <location>
        <begin position="527"/>
        <end position="540"/>
    </location>
</feature>
<protein>
    <submittedName>
        <fullName evidence="3">Uncharacterized protein</fullName>
    </submittedName>
</protein>
<evidence type="ECO:0000256" key="1">
    <source>
        <dbReference type="SAM" id="MobiDB-lite"/>
    </source>
</evidence>
<evidence type="ECO:0000313" key="4">
    <source>
        <dbReference type="Proteomes" id="UP000565441"/>
    </source>
</evidence>
<evidence type="ECO:0000313" key="3">
    <source>
        <dbReference type="EMBL" id="KAF5385911.1"/>
    </source>
</evidence>
<feature type="compositionally biased region" description="Polar residues" evidence="1">
    <location>
        <begin position="487"/>
        <end position="497"/>
    </location>
</feature>
<feature type="compositionally biased region" description="Polar residues" evidence="1">
    <location>
        <begin position="514"/>
        <end position="526"/>
    </location>
</feature>
<feature type="compositionally biased region" description="Polar residues" evidence="1">
    <location>
        <begin position="603"/>
        <end position="614"/>
    </location>
</feature>
<feature type="transmembrane region" description="Helical" evidence="2">
    <location>
        <begin position="299"/>
        <end position="323"/>
    </location>
</feature>
<feature type="compositionally biased region" description="Pro residues" evidence="1">
    <location>
        <begin position="852"/>
        <end position="864"/>
    </location>
</feature>
<feature type="compositionally biased region" description="Polar residues" evidence="1">
    <location>
        <begin position="902"/>
        <end position="935"/>
    </location>
</feature>
<feature type="region of interest" description="Disordered" evidence="1">
    <location>
        <begin position="462"/>
        <end position="675"/>
    </location>
</feature>
<sequence>MANSTFPFPVDDTSPSILYLPLRDTFSTVNLTAGWNPVFSDTGFMQTPGETGVGTSFHATSLDDATISITWRGTGIQLLGYTTNQAGYEITLDGISQAPRGVDEEAGILVAFHDLANSAHNISLSTRIPADETPGTSKVFFDSAQIISTVNAPSSNIAFDLQPVNDRNISFLGQWSFHNRFNESYHHSVIKGDVAQVTFSGASFFLNGVTSPGAGTYSVVLDNVKSTLSGRSSFSNPNSLLFFATGLDPFKPHDVQVINEDGGELSLKVGGFKAYAVESSTALPSSSPLPSITHPKGTIAALVLAGILGFIVISGSLFFFFVVRPRRRRARQARMERRRIKEQEAGNLGVLNIAPPDFGDDLELQSAEAFSGHQAQRSNGKSGFARWKKEVEGGFGTLQGLGISFRHSGSAGRGASAKSSIFTLSSRLSSKRSHGKGKRKAKPKQVSESSWSASFALELPVRPESSADSFKDKDVGPSRLSPEGQPPLTSELTSLEYMNTPPPPAAKLSPPSYSIASSNGHSNPNAVSPSRSIPRSVSQSTLSSSADHSRQRSAGLLSSHRKLKSDSPEENKTHIYEPFRSPAQPLSAPDLLSPLAPRDRGSAQYSSDDATSVLGSAAARLAIRGLSPRTSEYPEPLSSGYRRDRKPRKETAPNRTNDPPDVLASAESGSTPLNAELSFLDVTSLMNRPITIPAPEPKDKGSPQVPDSAFLDVRPASPFMVDFTGSSSRKNRSSGHTGSIAGRKSDERSSETKQPLRNVRSAFHSTPPNNPPTSEAHGHARNQSTSFLDFSSSSDGSYRTQSIAPSEYSAQSRHRQPQSRWSNTLTQSTNLTQSNSSGVSVPVSSPALGPAPYFPYPTSLPPSPHHPEGHISSPSRQSILPQIEPRPTDRYPARALRLSAFGSPTDSVPMSVTESKLRHSTSTGESQSAPNSSQLPPHPPLPETTSADP</sequence>
<comment type="caution">
    <text evidence="3">The sequence shown here is derived from an EMBL/GenBank/DDBJ whole genome shotgun (WGS) entry which is preliminary data.</text>
</comment>
<proteinExistence type="predicted"/>
<organism evidence="3 4">
    <name type="scientific">Tricholomella constricta</name>
    <dbReference type="NCBI Taxonomy" id="117010"/>
    <lineage>
        <taxon>Eukaryota</taxon>
        <taxon>Fungi</taxon>
        <taxon>Dikarya</taxon>
        <taxon>Basidiomycota</taxon>
        <taxon>Agaricomycotina</taxon>
        <taxon>Agaricomycetes</taxon>
        <taxon>Agaricomycetidae</taxon>
        <taxon>Agaricales</taxon>
        <taxon>Tricholomatineae</taxon>
        <taxon>Lyophyllaceae</taxon>
        <taxon>Tricholomella</taxon>
    </lineage>
</organism>
<feature type="compositionally biased region" description="Basic and acidic residues" evidence="1">
    <location>
        <begin position="564"/>
        <end position="577"/>
    </location>
</feature>
<reference evidence="3 4" key="1">
    <citation type="journal article" date="2020" name="ISME J.">
        <title>Uncovering the hidden diversity of litter-decomposition mechanisms in mushroom-forming fungi.</title>
        <authorList>
            <person name="Floudas D."/>
            <person name="Bentzer J."/>
            <person name="Ahren D."/>
            <person name="Johansson T."/>
            <person name="Persson P."/>
            <person name="Tunlid A."/>
        </authorList>
    </citation>
    <scope>NUCLEOTIDE SEQUENCE [LARGE SCALE GENOMIC DNA]</scope>
    <source>
        <strain evidence="3 4">CBS 661.87</strain>
    </source>
</reference>